<sequence length="152" mass="17333">MKRTVSVKRSSLPADFLPINPPVMLDNRGNVVFFPTPPFRTLTQLSFYSLTTMASLQVTAAHFPIWNRHRRCFGHRKRPNFIVHCREVRGCLSLSCCCSTVVATKLLSLGLFTRCADQSNSSCTNIHGWKMPNIFHLIKGVDAKCYLFLKNW</sequence>
<comment type="caution">
    <text evidence="1">The sequence shown here is derived from an EMBL/GenBank/DDBJ whole genome shotgun (WGS) entry which is preliminary data.</text>
</comment>
<gene>
    <name evidence="1" type="ORF">PIB30_055440</name>
</gene>
<proteinExistence type="predicted"/>
<organism evidence="1 2">
    <name type="scientific">Stylosanthes scabra</name>
    <dbReference type="NCBI Taxonomy" id="79078"/>
    <lineage>
        <taxon>Eukaryota</taxon>
        <taxon>Viridiplantae</taxon>
        <taxon>Streptophyta</taxon>
        <taxon>Embryophyta</taxon>
        <taxon>Tracheophyta</taxon>
        <taxon>Spermatophyta</taxon>
        <taxon>Magnoliopsida</taxon>
        <taxon>eudicotyledons</taxon>
        <taxon>Gunneridae</taxon>
        <taxon>Pentapetalae</taxon>
        <taxon>rosids</taxon>
        <taxon>fabids</taxon>
        <taxon>Fabales</taxon>
        <taxon>Fabaceae</taxon>
        <taxon>Papilionoideae</taxon>
        <taxon>50 kb inversion clade</taxon>
        <taxon>dalbergioids sensu lato</taxon>
        <taxon>Dalbergieae</taxon>
        <taxon>Pterocarpus clade</taxon>
        <taxon>Stylosanthes</taxon>
    </lineage>
</organism>
<accession>A0ABU6TJZ4</accession>
<protein>
    <submittedName>
        <fullName evidence="1">Uncharacterized protein</fullName>
    </submittedName>
</protein>
<dbReference type="Proteomes" id="UP001341840">
    <property type="component" value="Unassembled WGS sequence"/>
</dbReference>
<keyword evidence="2" id="KW-1185">Reference proteome</keyword>
<evidence type="ECO:0000313" key="2">
    <source>
        <dbReference type="Proteomes" id="UP001341840"/>
    </source>
</evidence>
<evidence type="ECO:0000313" key="1">
    <source>
        <dbReference type="EMBL" id="MED6148714.1"/>
    </source>
</evidence>
<reference evidence="1 2" key="1">
    <citation type="journal article" date="2023" name="Plants (Basel)">
        <title>Bridging the Gap: Combining Genomics and Transcriptomics Approaches to Understand Stylosanthes scabra, an Orphan Legume from the Brazilian Caatinga.</title>
        <authorList>
            <person name="Ferreira-Neto J.R.C."/>
            <person name="da Silva M.D."/>
            <person name="Binneck E."/>
            <person name="de Melo N.F."/>
            <person name="da Silva R.H."/>
            <person name="de Melo A.L.T.M."/>
            <person name="Pandolfi V."/>
            <person name="Bustamante F.O."/>
            <person name="Brasileiro-Vidal A.C."/>
            <person name="Benko-Iseppon A.M."/>
        </authorList>
    </citation>
    <scope>NUCLEOTIDE SEQUENCE [LARGE SCALE GENOMIC DNA]</scope>
    <source>
        <tissue evidence="1">Leaves</tissue>
    </source>
</reference>
<name>A0ABU6TJZ4_9FABA</name>
<dbReference type="EMBL" id="JASCZI010091053">
    <property type="protein sequence ID" value="MED6148714.1"/>
    <property type="molecule type" value="Genomic_DNA"/>
</dbReference>